<dbReference type="EMBL" id="KB566449">
    <property type="protein sequence ID" value="EMP27881.1"/>
    <property type="molecule type" value="Genomic_DNA"/>
</dbReference>
<proteinExistence type="predicted"/>
<gene>
    <name evidence="2" type="ORF">UY3_15009</name>
</gene>
<name>M7ARD7_CHEMY</name>
<evidence type="ECO:0000256" key="1">
    <source>
        <dbReference type="SAM" id="MobiDB-lite"/>
    </source>
</evidence>
<feature type="compositionally biased region" description="Low complexity" evidence="1">
    <location>
        <begin position="22"/>
        <end position="35"/>
    </location>
</feature>
<reference evidence="3" key="1">
    <citation type="journal article" date="2013" name="Nat. Genet.">
        <title>The draft genomes of soft-shell turtle and green sea turtle yield insights into the development and evolution of the turtle-specific body plan.</title>
        <authorList>
            <person name="Wang Z."/>
            <person name="Pascual-Anaya J."/>
            <person name="Zadissa A."/>
            <person name="Li W."/>
            <person name="Niimura Y."/>
            <person name="Huang Z."/>
            <person name="Li C."/>
            <person name="White S."/>
            <person name="Xiong Z."/>
            <person name="Fang D."/>
            <person name="Wang B."/>
            <person name="Ming Y."/>
            <person name="Chen Y."/>
            <person name="Zheng Y."/>
            <person name="Kuraku S."/>
            <person name="Pignatelli M."/>
            <person name="Herrero J."/>
            <person name="Beal K."/>
            <person name="Nozawa M."/>
            <person name="Li Q."/>
            <person name="Wang J."/>
            <person name="Zhang H."/>
            <person name="Yu L."/>
            <person name="Shigenobu S."/>
            <person name="Wang J."/>
            <person name="Liu J."/>
            <person name="Flicek P."/>
            <person name="Searle S."/>
            <person name="Wang J."/>
            <person name="Kuratani S."/>
            <person name="Yin Y."/>
            <person name="Aken B."/>
            <person name="Zhang G."/>
            <person name="Irie N."/>
        </authorList>
    </citation>
    <scope>NUCLEOTIDE SEQUENCE [LARGE SCALE GENOMIC DNA]</scope>
</reference>
<protein>
    <submittedName>
        <fullName evidence="2">Uncharacterized protein</fullName>
    </submittedName>
</protein>
<evidence type="ECO:0000313" key="2">
    <source>
        <dbReference type="EMBL" id="EMP27881.1"/>
    </source>
</evidence>
<organism evidence="2 3">
    <name type="scientific">Chelonia mydas</name>
    <name type="common">Green sea-turtle</name>
    <name type="synonym">Chelonia agassizi</name>
    <dbReference type="NCBI Taxonomy" id="8469"/>
    <lineage>
        <taxon>Eukaryota</taxon>
        <taxon>Metazoa</taxon>
        <taxon>Chordata</taxon>
        <taxon>Craniata</taxon>
        <taxon>Vertebrata</taxon>
        <taxon>Euteleostomi</taxon>
        <taxon>Archelosauria</taxon>
        <taxon>Testudinata</taxon>
        <taxon>Testudines</taxon>
        <taxon>Cryptodira</taxon>
        <taxon>Durocryptodira</taxon>
        <taxon>Americhelydia</taxon>
        <taxon>Chelonioidea</taxon>
        <taxon>Cheloniidae</taxon>
        <taxon>Chelonia</taxon>
    </lineage>
</organism>
<keyword evidence="3" id="KW-1185">Reference proteome</keyword>
<feature type="region of interest" description="Disordered" evidence="1">
    <location>
        <begin position="1"/>
        <end position="51"/>
    </location>
</feature>
<accession>M7ARD7</accession>
<evidence type="ECO:0000313" key="3">
    <source>
        <dbReference type="Proteomes" id="UP000031443"/>
    </source>
</evidence>
<sequence length="107" mass="11561">MAGAARGTAGGTERLVEQSSLRDGWSGSRDSWWSGAAGGAEVPRVGEGARDGIWGQSQCWTRRLSGAEIGMATVDVDTDPQAEWPAEVYKSQTRESMEYNTISNIYM</sequence>
<dbReference type="AlphaFoldDB" id="M7ARD7"/>
<dbReference type="Proteomes" id="UP000031443">
    <property type="component" value="Unassembled WGS sequence"/>
</dbReference>